<evidence type="ECO:0000313" key="2">
    <source>
        <dbReference type="Proteomes" id="UP000464657"/>
    </source>
</evidence>
<keyword evidence="2" id="KW-1185">Reference proteome</keyword>
<dbReference type="AlphaFoldDB" id="A0A7L4ZHK1"/>
<evidence type="ECO:0000313" key="1">
    <source>
        <dbReference type="EMBL" id="QHI36198.1"/>
    </source>
</evidence>
<dbReference type="Proteomes" id="UP000464657">
    <property type="component" value="Chromosome"/>
</dbReference>
<protein>
    <submittedName>
        <fullName evidence="1">Uncharacterized protein</fullName>
    </submittedName>
</protein>
<name>A0A7L4ZHK1_9FLAO</name>
<dbReference type="EMBL" id="CP019288">
    <property type="protein sequence ID" value="QHI36198.1"/>
    <property type="molecule type" value="Genomic_DNA"/>
</dbReference>
<reference evidence="1 2" key="1">
    <citation type="journal article" date="2013" name="Int. J. Syst. Evol. Microbiol.">
        <title>Kordia antarctica sp. nov., isolated from Antarctic seawater.</title>
        <authorList>
            <person name="Baek K."/>
            <person name="Choi A."/>
            <person name="Kang I."/>
            <person name="Lee K."/>
            <person name="Cho J.C."/>
        </authorList>
    </citation>
    <scope>NUCLEOTIDE SEQUENCE [LARGE SCALE GENOMIC DNA]</scope>
    <source>
        <strain evidence="1 2">IMCC3317</strain>
    </source>
</reference>
<organism evidence="1 2">
    <name type="scientific">Kordia antarctica</name>
    <dbReference type="NCBI Taxonomy" id="1218801"/>
    <lineage>
        <taxon>Bacteria</taxon>
        <taxon>Pseudomonadati</taxon>
        <taxon>Bacteroidota</taxon>
        <taxon>Flavobacteriia</taxon>
        <taxon>Flavobacteriales</taxon>
        <taxon>Flavobacteriaceae</taxon>
        <taxon>Kordia</taxon>
    </lineage>
</organism>
<dbReference type="OrthoDB" id="1453374at2"/>
<gene>
    <name evidence="1" type="ORF">IMCC3317_15570</name>
</gene>
<accession>A0A7L4ZHK1</accession>
<sequence length="81" mass="8738">MKKKNLSKLNLKKSIVSELNNSNKIIGGKEKSIHETNCNLCPPTDSDACPSANNDCTPPPQPSEKITCGIFCSLAACYLNI</sequence>
<dbReference type="RefSeq" id="WP_160128924.1">
    <property type="nucleotide sequence ID" value="NZ_CP019288.1"/>
</dbReference>
<dbReference type="KEGG" id="kan:IMCC3317_15570"/>
<proteinExistence type="predicted"/>